<dbReference type="InterPro" id="IPR001148">
    <property type="entry name" value="CA_dom"/>
</dbReference>
<feature type="region of interest" description="Disordered" evidence="5">
    <location>
        <begin position="47"/>
        <end position="68"/>
    </location>
</feature>
<keyword evidence="3 4" id="KW-0862">Zinc</keyword>
<gene>
    <name evidence="7" type="primary">CA1</name>
</gene>
<dbReference type="OrthoDB" id="6151278at2759"/>
<comment type="cofactor">
    <cofactor evidence="4">
        <name>Zn(2+)</name>
        <dbReference type="ChEBI" id="CHEBI:29105"/>
    </cofactor>
</comment>
<dbReference type="GO" id="GO:0008270">
    <property type="term" value="F:zinc ion binding"/>
    <property type="evidence" value="ECO:0007669"/>
    <property type="project" value="UniProtKB-UniRule"/>
</dbReference>
<keyword evidence="4" id="KW-0732">Signal</keyword>
<feature type="domain" description="Alpha-carbonic anhydrase" evidence="6">
    <location>
        <begin position="19"/>
        <end position="290"/>
    </location>
</feature>
<organism evidence="7">
    <name type="scientific">Exaiptasia diaphana</name>
    <name type="common">Tropical sea anemone</name>
    <name type="synonym">Aiptasia pulchella</name>
    <dbReference type="NCBI Taxonomy" id="2652724"/>
    <lineage>
        <taxon>Eukaryota</taxon>
        <taxon>Metazoa</taxon>
        <taxon>Cnidaria</taxon>
        <taxon>Anthozoa</taxon>
        <taxon>Hexacorallia</taxon>
        <taxon>Actiniaria</taxon>
        <taxon>Aiptasiidae</taxon>
        <taxon>Exaiptasia</taxon>
    </lineage>
</organism>
<evidence type="ECO:0000256" key="3">
    <source>
        <dbReference type="ARBA" id="ARBA00022833"/>
    </source>
</evidence>
<sequence>MLFFLLFLVTIIGGADASGAWGYGDTTSEAYGPADWGHVSKICSDGKHQSPVDINTDDSDNDSDDDANLELSLSYDEEVDGFSEGTFKNNGHSPTFAIMKGGATLRNPINDKFYRLAQFHFHFGCQDNVGSEHTIKGKPYPGELHLVFYNTDHADVTIAANKPDGLTVIGVFLKKDKSANLELKKIAKQVEKIEAEGAEVSDAKVSLRTLLPDKLRYGTHDFYSYKGSLTTPGCYESVSWLVLENPLKADDQVFASFRKLESKHGKHHGKMCDNFRPTQHLNGRVVTSHSTDDDDD</sequence>
<dbReference type="GO" id="GO:0006730">
    <property type="term" value="P:one-carbon metabolic process"/>
    <property type="evidence" value="ECO:0007669"/>
    <property type="project" value="TreeGrafter"/>
</dbReference>
<feature type="chain" id="PRO_5025096930" description="Carbonic anhydrase" evidence="4">
    <location>
        <begin position="18"/>
        <end position="296"/>
    </location>
</feature>
<evidence type="ECO:0000256" key="2">
    <source>
        <dbReference type="ARBA" id="ARBA00022723"/>
    </source>
</evidence>
<dbReference type="SUPFAM" id="SSF51069">
    <property type="entry name" value="Carbonic anhydrase"/>
    <property type="match status" value="1"/>
</dbReference>
<comment type="function">
    <text evidence="4">Reversible hydration of carbon dioxide.</text>
</comment>
<dbReference type="InterPro" id="IPR036398">
    <property type="entry name" value="CA_dom_sf"/>
</dbReference>
<name>A0A1B0Y443_EXADI</name>
<reference evidence="7" key="1">
    <citation type="journal article" date="2016" name="PLoS ONE">
        <title>Carbonic Anhydrases in Cnidarians: Novel Perspectives from the Octocorallian Corallium rubrum.</title>
        <authorList>
            <person name="Le Goff C."/>
            <person name="Ganot P."/>
            <person name="Zoccola D."/>
            <person name="Caminiti-Segonds N."/>
            <person name="Allemand D."/>
            <person name="Tambutte S."/>
        </authorList>
    </citation>
    <scope>NUCLEOTIDE SEQUENCE</scope>
</reference>
<dbReference type="AlphaFoldDB" id="A0A1B0Y443"/>
<dbReference type="Pfam" id="PF00194">
    <property type="entry name" value="Carb_anhydrase"/>
    <property type="match status" value="1"/>
</dbReference>
<comment type="similarity">
    <text evidence="1 4">Belongs to the alpha-carbonic anhydrase family.</text>
</comment>
<proteinExistence type="evidence at transcript level"/>
<dbReference type="EMBL" id="KU557764">
    <property type="protein sequence ID" value="ANJ59777.1"/>
    <property type="molecule type" value="mRNA"/>
</dbReference>
<evidence type="ECO:0000259" key="6">
    <source>
        <dbReference type="PROSITE" id="PS51144"/>
    </source>
</evidence>
<evidence type="ECO:0000313" key="7">
    <source>
        <dbReference type="EMBL" id="ANJ59777.1"/>
    </source>
</evidence>
<dbReference type="InterPro" id="IPR023561">
    <property type="entry name" value="Carbonic_anhydrase_a-class"/>
</dbReference>
<evidence type="ECO:0000256" key="4">
    <source>
        <dbReference type="RuleBase" id="RU367011"/>
    </source>
</evidence>
<dbReference type="SMART" id="SM01057">
    <property type="entry name" value="Carb_anhydrase"/>
    <property type="match status" value="1"/>
</dbReference>
<evidence type="ECO:0000256" key="1">
    <source>
        <dbReference type="ARBA" id="ARBA00010718"/>
    </source>
</evidence>
<keyword evidence="2 4" id="KW-0479">Metal-binding</keyword>
<dbReference type="PANTHER" id="PTHR18952:SF208">
    <property type="entry name" value="CARBONIC ANHYDRASE XA-RELATED"/>
    <property type="match status" value="1"/>
</dbReference>
<comment type="catalytic activity">
    <reaction evidence="4">
        <text>hydrogencarbonate + H(+) = CO2 + H2O</text>
        <dbReference type="Rhea" id="RHEA:10748"/>
        <dbReference type="ChEBI" id="CHEBI:15377"/>
        <dbReference type="ChEBI" id="CHEBI:15378"/>
        <dbReference type="ChEBI" id="CHEBI:16526"/>
        <dbReference type="ChEBI" id="CHEBI:17544"/>
        <dbReference type="EC" id="4.2.1.1"/>
    </reaction>
</comment>
<dbReference type="Gene3D" id="3.10.200.10">
    <property type="entry name" value="Alpha carbonic anhydrase"/>
    <property type="match status" value="1"/>
</dbReference>
<dbReference type="PROSITE" id="PS51144">
    <property type="entry name" value="ALPHA_CA_2"/>
    <property type="match status" value="1"/>
</dbReference>
<feature type="compositionally biased region" description="Acidic residues" evidence="5">
    <location>
        <begin position="55"/>
        <end position="68"/>
    </location>
</feature>
<dbReference type="GO" id="GO:0004089">
    <property type="term" value="F:carbonate dehydratase activity"/>
    <property type="evidence" value="ECO:0007669"/>
    <property type="project" value="UniProtKB-UniRule"/>
</dbReference>
<dbReference type="PROSITE" id="PS00162">
    <property type="entry name" value="ALPHA_CA_1"/>
    <property type="match status" value="1"/>
</dbReference>
<dbReference type="EC" id="4.2.1.1" evidence="4"/>
<feature type="signal peptide" evidence="4">
    <location>
        <begin position="1"/>
        <end position="17"/>
    </location>
</feature>
<protein>
    <recommendedName>
        <fullName evidence="4">Carbonic anhydrase</fullName>
        <ecNumber evidence="4">4.2.1.1</ecNumber>
    </recommendedName>
</protein>
<dbReference type="CDD" id="cd00326">
    <property type="entry name" value="alpha_CA"/>
    <property type="match status" value="1"/>
</dbReference>
<accession>A0A1B0Y443</accession>
<keyword evidence="4 7" id="KW-0456">Lyase</keyword>
<evidence type="ECO:0000256" key="5">
    <source>
        <dbReference type="SAM" id="MobiDB-lite"/>
    </source>
</evidence>
<dbReference type="InterPro" id="IPR018338">
    <property type="entry name" value="Carbonic_anhydrase_a-class_CS"/>
</dbReference>
<dbReference type="PANTHER" id="PTHR18952">
    <property type="entry name" value="CARBONIC ANHYDRASE"/>
    <property type="match status" value="1"/>
</dbReference>